<keyword evidence="2" id="KW-0614">Plasmid</keyword>
<accession>A0A0H3WZK7</accession>
<keyword evidence="1" id="KW-0472">Membrane</keyword>
<geneLocation type="plasmid" evidence="2 3">
    <name>pPF72-1</name>
</geneLocation>
<keyword evidence="1" id="KW-0812">Transmembrane</keyword>
<organism evidence="2 3">
    <name type="scientific">Pandoraea faecigallinarum</name>
    <dbReference type="NCBI Taxonomy" id="656179"/>
    <lineage>
        <taxon>Bacteria</taxon>
        <taxon>Pseudomonadati</taxon>
        <taxon>Pseudomonadota</taxon>
        <taxon>Betaproteobacteria</taxon>
        <taxon>Burkholderiales</taxon>
        <taxon>Burkholderiaceae</taxon>
        <taxon>Pandoraea</taxon>
    </lineage>
</organism>
<feature type="transmembrane region" description="Helical" evidence="1">
    <location>
        <begin position="43"/>
        <end position="71"/>
    </location>
</feature>
<dbReference type="Proteomes" id="UP000035651">
    <property type="component" value="Plasmid pPF72-1"/>
</dbReference>
<reference evidence="2" key="1">
    <citation type="submission" date="2016-06" db="EMBL/GenBank/DDBJ databases">
        <title>Complete Genome Sequence of Pandoraea faecigallinarum DSM-23572.</title>
        <authorList>
            <person name="Yong D."/>
            <person name="Ee R."/>
            <person name="Lim Y.-L."/>
            <person name="Yin W.-F."/>
            <person name="Chan K.-G."/>
        </authorList>
    </citation>
    <scope>NUCLEOTIDE SEQUENCE</scope>
    <source>
        <strain evidence="2">DSM 23572</strain>
        <plasmid evidence="2">pPF72-1</plasmid>
    </source>
</reference>
<sequence length="300" mass="32796">MERPEILFELAQAAQLLDVAKHEVINKLPELVPGFAEKLFADFGLLFGLIAAAAILCAAPHLALAAGGLLITSFLGQGWAIEREDARENLVEIFAPQLEMIRSATVRAESAYTTEYIKARVSRVAAAHYEASLALPRSNPVNGALSGTESLPQWRVTADAEKSRLCLILLGIQTGAISIPDAQGRELLCKLLDAEALAQQQGLETDFQKNEAIRQDFLRLLDFLKYRPPVMQLIREGDAGENGTWAQGSEFERLLREHEEVIIDCGEQPASTQDRIRRDTGHVKARLGLPVGTAPDAHGT</sequence>
<protein>
    <submittedName>
        <fullName evidence="2">Uncharacterized protein</fullName>
    </submittedName>
</protein>
<dbReference type="AlphaFoldDB" id="A0A0H3WZK7"/>
<name>A0A0H3WZK7_9BURK</name>
<evidence type="ECO:0000313" key="3">
    <source>
        <dbReference type="Proteomes" id="UP000035651"/>
    </source>
</evidence>
<keyword evidence="3" id="KW-1185">Reference proteome</keyword>
<evidence type="ECO:0000313" key="2">
    <source>
        <dbReference type="EMBL" id="AKM33152.3"/>
    </source>
</evidence>
<proteinExistence type="predicted"/>
<keyword evidence="1" id="KW-1133">Transmembrane helix</keyword>
<gene>
    <name evidence="2" type="ORF">AB870_23200</name>
</gene>
<evidence type="ECO:0000256" key="1">
    <source>
        <dbReference type="SAM" id="Phobius"/>
    </source>
</evidence>
<dbReference type="KEGG" id="pfg:AB870_23200"/>
<dbReference type="EMBL" id="CP011808">
    <property type="protein sequence ID" value="AKM33152.3"/>
    <property type="molecule type" value="Genomic_DNA"/>
</dbReference>